<dbReference type="InterPro" id="IPR003607">
    <property type="entry name" value="HD/PDEase_dom"/>
</dbReference>
<accession>A0A437R2D4</accession>
<sequence>MSIWQQRRQQEQSERPQDHRTPWQRDKARILHSAAFRRLQAKTQIMGVGQNDFYRTRLTHSLEAAQIGTALVAQLQLNAPTTELKELLPADSLMEALCLAHDIGHPPFGHGGEYALHHCMQQAGGFEGNGQTLRIVGKLEPYTAEGGMNLSRRTLLGLLKYPVLQPVLPKDSVASTNRSSSKPCKAIYREDADLLDWILAPLSTNDREQFQAADTLAAAPFLKSRYKSLDASIMELADDIAYGVHDLEDAVVTGTVQRELWLEEIAKHTSDWQQSTVEFLTQVGEKLFKSQHHIRKDAIGALVNRLITSVQWQQSLPLASEPLIRYNAVLPPEELKILQLLKSFVYRHVILHPSLQQLEFRGQTIVQALFEAFAQEPLRLLPFNTQQRWRDLSAVQLGDRAICDYIAGMTDEYAERMYQRLFGRGSS</sequence>
<dbReference type="SMART" id="SM00471">
    <property type="entry name" value="HDc"/>
    <property type="match status" value="1"/>
</dbReference>
<comment type="caution">
    <text evidence="5">The sequence shown here is derived from an EMBL/GenBank/DDBJ whole genome shotgun (WGS) entry which is preliminary data.</text>
</comment>
<feature type="compositionally biased region" description="Basic and acidic residues" evidence="3">
    <location>
        <begin position="8"/>
        <end position="24"/>
    </location>
</feature>
<dbReference type="PANTHER" id="PTHR11373">
    <property type="entry name" value="DEOXYNUCLEOSIDE TRIPHOSPHATE TRIPHOSPHOHYDROLASE"/>
    <property type="match status" value="1"/>
</dbReference>
<feature type="region of interest" description="Disordered" evidence="3">
    <location>
        <begin position="1"/>
        <end position="24"/>
    </location>
</feature>
<dbReference type="NCBIfam" id="NF041026">
    <property type="entry name" value="antiphage_dGTPase"/>
    <property type="match status" value="1"/>
</dbReference>
<reference evidence="5 6" key="1">
    <citation type="submission" date="2019-01" db="EMBL/GenBank/DDBJ databases">
        <authorList>
            <person name="Chen W.-M."/>
        </authorList>
    </citation>
    <scope>NUCLEOTIDE SEQUENCE [LARGE SCALE GENOMIC DNA]</scope>
    <source>
        <strain evidence="5 6">KYPC3</strain>
    </source>
</reference>
<dbReference type="PANTHER" id="PTHR11373:SF40">
    <property type="entry name" value="DEOXYGUANOSINETRIPHOSPHATE TRIPHOSPHOHYDROLASE-LIKE PROTEIN 2"/>
    <property type="match status" value="1"/>
</dbReference>
<dbReference type="NCBIfam" id="TIGR01353">
    <property type="entry name" value="dGTP_triPase"/>
    <property type="match status" value="1"/>
</dbReference>
<proteinExistence type="inferred from homology"/>
<dbReference type="InterPro" id="IPR006261">
    <property type="entry name" value="dGTPase"/>
</dbReference>
<dbReference type="GO" id="GO:0008832">
    <property type="term" value="F:dGTPase activity"/>
    <property type="evidence" value="ECO:0007669"/>
    <property type="project" value="TreeGrafter"/>
</dbReference>
<dbReference type="AlphaFoldDB" id="A0A437R2D4"/>
<evidence type="ECO:0000313" key="6">
    <source>
        <dbReference type="Proteomes" id="UP000283077"/>
    </source>
</evidence>
<name>A0A437R2D4_9GAMM</name>
<dbReference type="HAMAP" id="MF_01212">
    <property type="entry name" value="dGTPase_type2"/>
    <property type="match status" value="1"/>
</dbReference>
<gene>
    <name evidence="5" type="ORF">EOE67_04765</name>
</gene>
<protein>
    <recommendedName>
        <fullName evidence="2">Deoxyguanosinetriphosphate triphosphohydrolase-like protein</fullName>
    </recommendedName>
</protein>
<evidence type="ECO:0000256" key="3">
    <source>
        <dbReference type="SAM" id="MobiDB-lite"/>
    </source>
</evidence>
<dbReference type="CDD" id="cd00077">
    <property type="entry name" value="HDc"/>
    <property type="match status" value="1"/>
</dbReference>
<dbReference type="Pfam" id="PF01966">
    <property type="entry name" value="HD"/>
    <property type="match status" value="1"/>
</dbReference>
<dbReference type="PROSITE" id="PS51831">
    <property type="entry name" value="HD"/>
    <property type="match status" value="1"/>
</dbReference>
<dbReference type="Proteomes" id="UP000283077">
    <property type="component" value="Unassembled WGS sequence"/>
</dbReference>
<keyword evidence="1 2" id="KW-0378">Hydrolase</keyword>
<evidence type="ECO:0000256" key="1">
    <source>
        <dbReference type="ARBA" id="ARBA00022801"/>
    </source>
</evidence>
<dbReference type="NCBIfam" id="NF003701">
    <property type="entry name" value="PRK05318.1"/>
    <property type="match status" value="1"/>
</dbReference>
<evidence type="ECO:0000256" key="2">
    <source>
        <dbReference type="HAMAP-Rule" id="MF_01212"/>
    </source>
</evidence>
<dbReference type="GO" id="GO:0006203">
    <property type="term" value="P:dGTP catabolic process"/>
    <property type="evidence" value="ECO:0007669"/>
    <property type="project" value="TreeGrafter"/>
</dbReference>
<dbReference type="InterPro" id="IPR050135">
    <property type="entry name" value="dGTPase-like"/>
</dbReference>
<feature type="domain" description="HD" evidence="4">
    <location>
        <begin position="57"/>
        <end position="243"/>
    </location>
</feature>
<keyword evidence="6" id="KW-1185">Reference proteome</keyword>
<dbReference type="InterPro" id="IPR023023">
    <property type="entry name" value="dNTPase_2"/>
</dbReference>
<dbReference type="Gene3D" id="1.10.3210.10">
    <property type="entry name" value="Hypothetical protein af1432"/>
    <property type="match status" value="1"/>
</dbReference>
<evidence type="ECO:0000313" key="5">
    <source>
        <dbReference type="EMBL" id="RVU40956.1"/>
    </source>
</evidence>
<dbReference type="OrthoDB" id="9803619at2"/>
<dbReference type="Pfam" id="PF13286">
    <property type="entry name" value="HD_assoc"/>
    <property type="match status" value="1"/>
</dbReference>
<comment type="similarity">
    <text evidence="2">Belongs to the dGTPase family. Type 2 subfamily.</text>
</comment>
<dbReference type="InterPro" id="IPR006674">
    <property type="entry name" value="HD_domain"/>
</dbReference>
<dbReference type="SUPFAM" id="SSF109604">
    <property type="entry name" value="HD-domain/PDEase-like"/>
    <property type="match status" value="1"/>
</dbReference>
<dbReference type="InterPro" id="IPR026875">
    <property type="entry name" value="PHydrolase_assoc_dom"/>
</dbReference>
<evidence type="ECO:0000259" key="4">
    <source>
        <dbReference type="PROSITE" id="PS51831"/>
    </source>
</evidence>
<dbReference type="EMBL" id="SACS01000003">
    <property type="protein sequence ID" value="RVU40956.1"/>
    <property type="molecule type" value="Genomic_DNA"/>
</dbReference>
<organism evidence="5 6">
    <name type="scientific">Rheinheimera riviphila</name>
    <dbReference type="NCBI Taxonomy" id="1834037"/>
    <lineage>
        <taxon>Bacteria</taxon>
        <taxon>Pseudomonadati</taxon>
        <taxon>Pseudomonadota</taxon>
        <taxon>Gammaproteobacteria</taxon>
        <taxon>Chromatiales</taxon>
        <taxon>Chromatiaceae</taxon>
        <taxon>Rheinheimera</taxon>
    </lineage>
</organism>